<evidence type="ECO:0008006" key="3">
    <source>
        <dbReference type="Google" id="ProtNLM"/>
    </source>
</evidence>
<reference evidence="1 2" key="1">
    <citation type="journal article" date="2018" name="Syst. Appl. Microbiol.">
        <title>A new symbiotic nanoarchaeote (Candidatus Nanoclepta minutus) and its host (Zestosphaera tikiterensis gen. nov., sp. nov.) from a New Zealand hot spring.</title>
        <authorList>
            <person name="St John E."/>
            <person name="Liu Y."/>
            <person name="Podar M."/>
            <person name="Stott M.B."/>
            <person name="Meneghin J."/>
            <person name="Chen Z."/>
            <person name="Lagutin K."/>
            <person name="Mitchell K."/>
            <person name="Reysenbach A.L."/>
        </authorList>
    </citation>
    <scope>NUCLEOTIDE SEQUENCE [LARGE SCALE GENOMIC DNA]</scope>
    <source>
        <strain evidence="1">NZ3</strain>
    </source>
</reference>
<name>A0A397WNE4_9ARCH</name>
<dbReference type="AlphaFoldDB" id="A0A397WNE4"/>
<comment type="caution">
    <text evidence="1">The sequence shown here is derived from an EMBL/GenBank/DDBJ whole genome shotgun (WGS) entry which is preliminary data.</text>
</comment>
<dbReference type="Proteomes" id="UP000266622">
    <property type="component" value="Unassembled WGS sequence"/>
</dbReference>
<evidence type="ECO:0000313" key="1">
    <source>
        <dbReference type="EMBL" id="RIB35595.1"/>
    </source>
</evidence>
<evidence type="ECO:0000313" key="2">
    <source>
        <dbReference type="Proteomes" id="UP000266622"/>
    </source>
</evidence>
<proteinExistence type="predicted"/>
<accession>A0A397WNE4</accession>
<dbReference type="EMBL" id="MWMI01000001">
    <property type="protein sequence ID" value="RIB35595.1"/>
    <property type="molecule type" value="Genomic_DNA"/>
</dbReference>
<dbReference type="Gene3D" id="2.60.120.1140">
    <property type="entry name" value="Protein of unknown function DUF192"/>
    <property type="match status" value="1"/>
</dbReference>
<sequence>MDIQNSRNKIYVLRGIKASIGVMFKKIKEGEIYVLDLGKEKFEIIHTFFCLKPLDIVILDEKLNIIEVHRKVPPFRFIFPKKSFRYVVEGINLDIDRISEEVQSSLVS</sequence>
<gene>
    <name evidence="1" type="ORF">BXU00_00620</name>
</gene>
<protein>
    <recommendedName>
        <fullName evidence="3">DUF192 domain-containing protein</fullName>
    </recommendedName>
</protein>
<organism evidence="1 2">
    <name type="scientific">Candidatus Nanoclepta minutus</name>
    <dbReference type="NCBI Taxonomy" id="1940235"/>
    <lineage>
        <taxon>Archaea</taxon>
        <taxon>Nanobdellota</taxon>
        <taxon>Candidatus Nanoclepta</taxon>
    </lineage>
</organism>
<dbReference type="InterPro" id="IPR038695">
    <property type="entry name" value="Saro_0823-like_sf"/>
</dbReference>